<dbReference type="AlphaFoldDB" id="A0A0B7F4X1"/>
<dbReference type="OrthoDB" id="2983156at2759"/>
<accession>A0A0B7F4X1</accession>
<dbReference type="EMBL" id="LN679210">
    <property type="protein sequence ID" value="CEL53086.1"/>
    <property type="molecule type" value="Genomic_DNA"/>
</dbReference>
<reference evidence="1 2" key="1">
    <citation type="submission" date="2014-11" db="EMBL/GenBank/DDBJ databases">
        <authorList>
            <person name="Wibberg Daniel"/>
        </authorList>
    </citation>
    <scope>NUCLEOTIDE SEQUENCE [LARGE SCALE GENOMIC DNA]</scope>
    <source>
        <strain evidence="1">Rhizoctonia solani AG1-IB 7/3/14</strain>
    </source>
</reference>
<keyword evidence="2" id="KW-1185">Reference proteome</keyword>
<organism evidence="1 2">
    <name type="scientific">Thanatephorus cucumeris (strain AG1-IB / isolate 7/3/14)</name>
    <name type="common">Lettuce bottom rot fungus</name>
    <name type="synonym">Rhizoctonia solani</name>
    <dbReference type="NCBI Taxonomy" id="1108050"/>
    <lineage>
        <taxon>Eukaryota</taxon>
        <taxon>Fungi</taxon>
        <taxon>Dikarya</taxon>
        <taxon>Basidiomycota</taxon>
        <taxon>Agaricomycotina</taxon>
        <taxon>Agaricomycetes</taxon>
        <taxon>Cantharellales</taxon>
        <taxon>Ceratobasidiaceae</taxon>
        <taxon>Rhizoctonia</taxon>
        <taxon>Rhizoctonia solani AG-1</taxon>
    </lineage>
</organism>
<name>A0A0B7F4X1_THACB</name>
<evidence type="ECO:0000313" key="2">
    <source>
        <dbReference type="Proteomes" id="UP000059188"/>
    </source>
</evidence>
<dbReference type="Proteomes" id="UP000059188">
    <property type="component" value="Unassembled WGS sequence"/>
</dbReference>
<gene>
    <name evidence="1" type="ORF">RSOLAG1IB_11218</name>
</gene>
<proteinExistence type="predicted"/>
<protein>
    <submittedName>
        <fullName evidence="1">Uncharacterized protein</fullName>
    </submittedName>
</protein>
<evidence type="ECO:0000313" key="1">
    <source>
        <dbReference type="EMBL" id="CEL53086.1"/>
    </source>
</evidence>
<sequence>MFYQHKSLNFFSRKLEQDTTIMLVFMPPDTRQLFKSQFPIVWKVITFPAGEYGKASVRYVLRPAFGHGQVDQDYLFHPTGWAQAQNGGLVGISGSPGQLKFDENIKGDDPKHIACKNDTDNQIDLSVGIIKGSGANEKYEPTVVWTGVGAGANITTQFRSKLSVYVTRDYKPNQILRGEVETDVIWSHNLDEIDDVTSWIFVQDDDTGAFSIVSASGV</sequence>